<proteinExistence type="predicted"/>
<organism evidence="2 3">
    <name type="scientific">Anisodus tanguticus</name>
    <dbReference type="NCBI Taxonomy" id="243964"/>
    <lineage>
        <taxon>Eukaryota</taxon>
        <taxon>Viridiplantae</taxon>
        <taxon>Streptophyta</taxon>
        <taxon>Embryophyta</taxon>
        <taxon>Tracheophyta</taxon>
        <taxon>Spermatophyta</taxon>
        <taxon>Magnoliopsida</taxon>
        <taxon>eudicotyledons</taxon>
        <taxon>Gunneridae</taxon>
        <taxon>Pentapetalae</taxon>
        <taxon>asterids</taxon>
        <taxon>lamiids</taxon>
        <taxon>Solanales</taxon>
        <taxon>Solanaceae</taxon>
        <taxon>Solanoideae</taxon>
        <taxon>Hyoscyameae</taxon>
        <taxon>Anisodus</taxon>
    </lineage>
</organism>
<comment type="caution">
    <text evidence="2">The sequence shown here is derived from an EMBL/GenBank/DDBJ whole genome shotgun (WGS) entry which is preliminary data.</text>
</comment>
<evidence type="ECO:0000313" key="1">
    <source>
        <dbReference type="EMBL" id="KAK4372624.1"/>
    </source>
</evidence>
<dbReference type="EMBL" id="JAVYJV010000004">
    <property type="protein sequence ID" value="KAK4372624.1"/>
    <property type="molecule type" value="Genomic_DNA"/>
</dbReference>
<keyword evidence="3" id="KW-1185">Reference proteome</keyword>
<gene>
    <name evidence="1" type="ORF">RND71_008008</name>
    <name evidence="2" type="ORF">RND71_008078</name>
</gene>
<dbReference type="Proteomes" id="UP001291623">
    <property type="component" value="Unassembled WGS sequence"/>
</dbReference>
<dbReference type="EMBL" id="JAVYJV010000004">
    <property type="protein sequence ID" value="KAK4372694.1"/>
    <property type="molecule type" value="Genomic_DNA"/>
</dbReference>
<dbReference type="AlphaFoldDB" id="A0AAE1SN08"/>
<evidence type="ECO:0000313" key="2">
    <source>
        <dbReference type="EMBL" id="KAK4372694.1"/>
    </source>
</evidence>
<reference evidence="2" key="1">
    <citation type="submission" date="2023-12" db="EMBL/GenBank/DDBJ databases">
        <title>Genome assembly of Anisodus tanguticus.</title>
        <authorList>
            <person name="Wang Y.-J."/>
        </authorList>
    </citation>
    <scope>NUCLEOTIDE SEQUENCE</scope>
    <source>
        <strain evidence="2">KB-2021</strain>
        <tissue evidence="2">Leaf</tissue>
    </source>
</reference>
<accession>A0AAE1SN08</accession>
<evidence type="ECO:0000313" key="3">
    <source>
        <dbReference type="Proteomes" id="UP001291623"/>
    </source>
</evidence>
<name>A0AAE1SN08_9SOLA</name>
<protein>
    <submittedName>
        <fullName evidence="2">Uncharacterized protein</fullName>
    </submittedName>
</protein>
<sequence length="63" mass="7207">MHKSPPPHQKVKNPWCLLVTQHIGLAFRDYYEIDGGLNSSGTGRTTSLSEKREIKDERILPLF</sequence>